<dbReference type="RefSeq" id="XP_026610578.1">
    <property type="nucleotide sequence ID" value="XM_026756953.1"/>
</dbReference>
<evidence type="ECO:0000256" key="3">
    <source>
        <dbReference type="PROSITE-ProRule" id="PRU00023"/>
    </source>
</evidence>
<keyword evidence="7" id="KW-1185">Reference proteome</keyword>
<dbReference type="SUPFAM" id="SSF48403">
    <property type="entry name" value="Ankyrin repeat"/>
    <property type="match status" value="1"/>
</dbReference>
<dbReference type="EMBL" id="NKHU02000302">
    <property type="protein sequence ID" value="RHZ45041.1"/>
    <property type="molecule type" value="Genomic_DNA"/>
</dbReference>
<evidence type="ECO:0000313" key="7">
    <source>
        <dbReference type="Proteomes" id="UP000215305"/>
    </source>
</evidence>
<dbReference type="Gene3D" id="1.25.40.20">
    <property type="entry name" value="Ankyrin repeat-containing domain"/>
    <property type="match status" value="1"/>
</dbReference>
<dbReference type="VEuPathDB" id="FungiDB:CDV56_103334"/>
<name>A0A397G1X8_ASPTH</name>
<protein>
    <submittedName>
        <fullName evidence="6">Uncharacterized protein</fullName>
    </submittedName>
</protein>
<dbReference type="PROSITE" id="PS50088">
    <property type="entry name" value="ANK_REPEAT"/>
    <property type="match status" value="2"/>
</dbReference>
<dbReference type="GO" id="GO:0004842">
    <property type="term" value="F:ubiquitin-protein transferase activity"/>
    <property type="evidence" value="ECO:0007669"/>
    <property type="project" value="TreeGrafter"/>
</dbReference>
<dbReference type="PROSITE" id="PS50297">
    <property type="entry name" value="ANK_REP_REGION"/>
    <property type="match status" value="2"/>
</dbReference>
<evidence type="ECO:0000256" key="1">
    <source>
        <dbReference type="ARBA" id="ARBA00022737"/>
    </source>
</evidence>
<dbReference type="PANTHER" id="PTHR24171:SF8">
    <property type="entry name" value="BRCA1-ASSOCIATED RING DOMAIN PROTEIN 1"/>
    <property type="match status" value="1"/>
</dbReference>
<sequence length="185" mass="20142">MWLLHHNRRLIALTGVTVLNALRNAGADPNTRDNWGATGLYPAAAGGNTELVRYLLGTGANPSMQTVFDWAPLHWAAHNGKVDCVRLLIDAGANLSPLSDTTKTPLDMARKNNQWLIADMLIAAGAKTAQEVLESARTAQIYDSPMSPEQGGDETDWEDGSSEYDQEMVSEADETEDDCNDLSLR</sequence>
<feature type="repeat" description="ANK" evidence="3">
    <location>
        <begin position="68"/>
        <end position="100"/>
    </location>
</feature>
<keyword evidence="5" id="KW-0732">Signal</keyword>
<dbReference type="AlphaFoldDB" id="A0A397G1X8"/>
<dbReference type="GO" id="GO:0085020">
    <property type="term" value="P:protein K6-linked ubiquitination"/>
    <property type="evidence" value="ECO:0007669"/>
    <property type="project" value="TreeGrafter"/>
</dbReference>
<comment type="caution">
    <text evidence="6">The sequence shown here is derived from an EMBL/GenBank/DDBJ whole genome shotgun (WGS) entry which is preliminary data.</text>
</comment>
<evidence type="ECO:0000256" key="2">
    <source>
        <dbReference type="ARBA" id="ARBA00023043"/>
    </source>
</evidence>
<dbReference type="SMART" id="SM00248">
    <property type="entry name" value="ANK"/>
    <property type="match status" value="3"/>
</dbReference>
<feature type="region of interest" description="Disordered" evidence="4">
    <location>
        <begin position="139"/>
        <end position="185"/>
    </location>
</feature>
<dbReference type="STRING" id="41047.A0A397G1X8"/>
<dbReference type="Proteomes" id="UP000215305">
    <property type="component" value="Unassembled WGS sequence"/>
</dbReference>
<evidence type="ECO:0000256" key="4">
    <source>
        <dbReference type="SAM" id="MobiDB-lite"/>
    </source>
</evidence>
<gene>
    <name evidence="6" type="ORF">CDV56_103334</name>
</gene>
<dbReference type="OrthoDB" id="4499077at2759"/>
<reference evidence="6" key="1">
    <citation type="submission" date="2018-08" db="EMBL/GenBank/DDBJ databases">
        <title>Draft genome sequence of azole-resistant Aspergillus thermomutatus (Neosartorya pseudofischeri) strain HMR AF 39, isolated from a human nasal aspirate.</title>
        <authorList>
            <person name="Parent-Michaud M."/>
            <person name="Dufresne P.J."/>
            <person name="Fournier E."/>
            <person name="Martineau C."/>
            <person name="Moreira S."/>
            <person name="Perkins V."/>
            <person name="De Repentigny L."/>
            <person name="Dufresne S.F."/>
        </authorList>
    </citation>
    <scope>NUCLEOTIDE SEQUENCE [LARGE SCALE GENOMIC DNA]</scope>
    <source>
        <strain evidence="6">HMR AF 39</strain>
    </source>
</reference>
<feature type="repeat" description="ANK" evidence="3">
    <location>
        <begin position="35"/>
        <end position="67"/>
    </location>
</feature>
<feature type="signal peptide" evidence="5">
    <location>
        <begin position="1"/>
        <end position="27"/>
    </location>
</feature>
<dbReference type="Pfam" id="PF12796">
    <property type="entry name" value="Ank_2"/>
    <property type="match status" value="1"/>
</dbReference>
<keyword evidence="1" id="KW-0677">Repeat</keyword>
<proteinExistence type="predicted"/>
<dbReference type="GeneID" id="38125308"/>
<accession>A0A397G1X8</accession>
<evidence type="ECO:0000256" key="5">
    <source>
        <dbReference type="SAM" id="SignalP"/>
    </source>
</evidence>
<feature type="compositionally biased region" description="Acidic residues" evidence="4">
    <location>
        <begin position="151"/>
        <end position="185"/>
    </location>
</feature>
<dbReference type="InterPro" id="IPR002110">
    <property type="entry name" value="Ankyrin_rpt"/>
</dbReference>
<dbReference type="InterPro" id="IPR036770">
    <property type="entry name" value="Ankyrin_rpt-contain_sf"/>
</dbReference>
<keyword evidence="2 3" id="KW-0040">ANK repeat</keyword>
<dbReference type="PANTHER" id="PTHR24171">
    <property type="entry name" value="ANKYRIN REPEAT DOMAIN-CONTAINING PROTEIN 39-RELATED"/>
    <property type="match status" value="1"/>
</dbReference>
<organism evidence="6 7">
    <name type="scientific">Aspergillus thermomutatus</name>
    <name type="common">Neosartorya pseudofischeri</name>
    <dbReference type="NCBI Taxonomy" id="41047"/>
    <lineage>
        <taxon>Eukaryota</taxon>
        <taxon>Fungi</taxon>
        <taxon>Dikarya</taxon>
        <taxon>Ascomycota</taxon>
        <taxon>Pezizomycotina</taxon>
        <taxon>Eurotiomycetes</taxon>
        <taxon>Eurotiomycetidae</taxon>
        <taxon>Eurotiales</taxon>
        <taxon>Aspergillaceae</taxon>
        <taxon>Aspergillus</taxon>
        <taxon>Aspergillus subgen. Fumigati</taxon>
    </lineage>
</organism>
<evidence type="ECO:0000313" key="6">
    <source>
        <dbReference type="EMBL" id="RHZ45041.1"/>
    </source>
</evidence>
<feature type="chain" id="PRO_5017196898" evidence="5">
    <location>
        <begin position="28"/>
        <end position="185"/>
    </location>
</feature>